<reference evidence="19" key="2">
    <citation type="submission" date="2025-09" db="UniProtKB">
        <authorList>
            <consortium name="Ensembl"/>
        </authorList>
    </citation>
    <scope>IDENTIFICATION</scope>
</reference>
<dbReference type="PANTHER" id="PTHR10201:SF327">
    <property type="entry name" value="MATRIX METALLOPEPTIDASE 16B (MEMBRANE-INSERTED)"/>
    <property type="match status" value="1"/>
</dbReference>
<dbReference type="Pfam" id="PF01471">
    <property type="entry name" value="PG_binding_1"/>
    <property type="match status" value="1"/>
</dbReference>
<dbReference type="PANTHER" id="PTHR10201">
    <property type="entry name" value="MATRIX METALLOPROTEINASE"/>
    <property type="match status" value="1"/>
</dbReference>
<comment type="cofactor">
    <cofactor evidence="13">
        <name>Zn(2+)</name>
        <dbReference type="ChEBI" id="CHEBI:29105"/>
    </cofactor>
    <text evidence="13">Binds 2 Zn(2+) ions per subunit.</text>
</comment>
<dbReference type="InterPro" id="IPR033739">
    <property type="entry name" value="M10A_MMP"/>
</dbReference>
<keyword evidence="10" id="KW-0865">Zymogen</keyword>
<feature type="repeat" description="Hemopexin" evidence="15">
    <location>
        <begin position="433"/>
        <end position="481"/>
    </location>
</feature>
<feature type="binding site" evidence="13">
    <location>
        <position position="218"/>
    </location>
    <ligand>
        <name>Ca(2+)</name>
        <dbReference type="ChEBI" id="CHEBI:29108"/>
        <label>3</label>
    </ligand>
</feature>
<feature type="binding site" evidence="13">
    <location>
        <position position="439"/>
    </location>
    <ligand>
        <name>Ca(2+)</name>
        <dbReference type="ChEBI" id="CHEBI:29108"/>
        <label>5</label>
    </ligand>
</feature>
<evidence type="ECO:0000256" key="15">
    <source>
        <dbReference type="PROSITE-ProRule" id="PRU01011"/>
    </source>
</evidence>
<dbReference type="InterPro" id="IPR036375">
    <property type="entry name" value="Hemopexin-like_dom_sf"/>
</dbReference>
<dbReference type="GO" id="GO:0008270">
    <property type="term" value="F:zinc ion binding"/>
    <property type="evidence" value="ECO:0007669"/>
    <property type="project" value="InterPro"/>
</dbReference>
<evidence type="ECO:0000256" key="13">
    <source>
        <dbReference type="PIRSR" id="PIRSR621190-2"/>
    </source>
</evidence>
<feature type="signal peptide" evidence="17">
    <location>
        <begin position="1"/>
        <end position="34"/>
    </location>
</feature>
<dbReference type="InterPro" id="IPR006026">
    <property type="entry name" value="Peptidase_Metallo"/>
</dbReference>
<dbReference type="InterPro" id="IPR018486">
    <property type="entry name" value="Hemopexin_CS"/>
</dbReference>
<dbReference type="GO" id="GO:0031012">
    <property type="term" value="C:extracellular matrix"/>
    <property type="evidence" value="ECO:0007669"/>
    <property type="project" value="InterPro"/>
</dbReference>
<feature type="binding site" evidence="13">
    <location>
        <position position="212"/>
    </location>
    <ligand>
        <name>Ca(2+)</name>
        <dbReference type="ChEBI" id="CHEBI:29108"/>
        <label>2</label>
    </ligand>
</feature>
<sequence>MTLVSVSKRKPPDCFYAAALCLHLLLWISRSVSGEEQHQFSGWLQRYGYLPHTEPGMSVLRSAKTMQSAIAAMQRIYGLNVTGTLDETTKEWMQRPRCGVPDKIKSATRSRRRRYALTGQKWQRTHITYSIKNITPKVGARETHDAIRRAFDVWQGVTPLRFEAVPYSALETGRRDVDITIIFASGFHGDSSPFDGEGGFLAHAYFPGPGIGGDTHFDSDEPWTLGNPNHDGNDLFLVAVHELGHALGLEHSNDPTAIMAPFYQYMDTENFKLPQDDLQGIQKIYGPPDKAPQPTSPPPTVPPPRFHPPSDPRKHDRHARPHRPPQGSKPSNPNSKPNICDGGFNTLAILRQELFVFKDQWFWRVRDNSVVPGYPMPINHFWQGLPPKIDAVYENSEGKFVFFKGNRFWVFKDRHLQPSYPQDISLFGSGMPTQSIETAVWWEDVAKTYFFKGDRYWRYNEDMRTMDPGYPKPITIWKGIPDSPQGAFVDKANGIWIAKIIGICKDPHKINSGVESIFIFPSQMVRRFLRDDVTILSALTTTWRKNDAISLTQWCLYAFCSLNIKSEGKLYQMRHEASEIELKL</sequence>
<feature type="binding site" evidence="13">
    <location>
        <position position="188"/>
    </location>
    <ligand>
        <name>Zn(2+)</name>
        <dbReference type="ChEBI" id="CHEBI:29105"/>
        <label>1</label>
    </ligand>
</feature>
<dbReference type="CDD" id="cd04278">
    <property type="entry name" value="ZnMc_MMP"/>
    <property type="match status" value="1"/>
</dbReference>
<feature type="compositionally biased region" description="Polar residues" evidence="16">
    <location>
        <begin position="328"/>
        <end position="337"/>
    </location>
</feature>
<feature type="repeat" description="Hemopexin" evidence="15">
    <location>
        <begin position="337"/>
        <end position="385"/>
    </location>
</feature>
<feature type="domain" description="Peptidase metallopeptidase" evidence="18">
    <location>
        <begin position="118"/>
        <end position="287"/>
    </location>
</feature>
<feature type="modified residue" description="Phosphotyrosine; by PKDCC" evidence="14">
    <location>
        <position position="420"/>
    </location>
</feature>
<keyword evidence="6" id="KW-0378">Hydrolase</keyword>
<dbReference type="InterPro" id="IPR036365">
    <property type="entry name" value="PGBD-like_sf"/>
</dbReference>
<evidence type="ECO:0000256" key="16">
    <source>
        <dbReference type="SAM" id="MobiDB-lite"/>
    </source>
</evidence>
<evidence type="ECO:0000256" key="5">
    <source>
        <dbReference type="ARBA" id="ARBA00022737"/>
    </source>
</evidence>
<organism evidence="19 20">
    <name type="scientific">Xiphophorus couchianus</name>
    <name type="common">Monterrey platyfish</name>
    <dbReference type="NCBI Taxonomy" id="32473"/>
    <lineage>
        <taxon>Eukaryota</taxon>
        <taxon>Metazoa</taxon>
        <taxon>Chordata</taxon>
        <taxon>Craniata</taxon>
        <taxon>Vertebrata</taxon>
        <taxon>Euteleostomi</taxon>
        <taxon>Actinopterygii</taxon>
        <taxon>Neopterygii</taxon>
        <taxon>Teleostei</taxon>
        <taxon>Neoteleostei</taxon>
        <taxon>Acanthomorphata</taxon>
        <taxon>Ovalentaria</taxon>
        <taxon>Atherinomorphae</taxon>
        <taxon>Cyprinodontiformes</taxon>
        <taxon>Poeciliidae</taxon>
        <taxon>Poeciliinae</taxon>
        <taxon>Xiphophorus</taxon>
    </lineage>
</organism>
<dbReference type="InterPro" id="IPR021190">
    <property type="entry name" value="Pept_M10A"/>
</dbReference>
<feature type="binding site" evidence="13">
    <location>
        <position position="221"/>
    </location>
    <ligand>
        <name>Ca(2+)</name>
        <dbReference type="ChEBI" id="CHEBI:29108"/>
        <label>3</label>
    </ligand>
</feature>
<keyword evidence="3 13" id="KW-0479">Metal-binding</keyword>
<dbReference type="GO" id="GO:0001501">
    <property type="term" value="P:skeletal system development"/>
    <property type="evidence" value="ECO:0007669"/>
    <property type="project" value="TreeGrafter"/>
</dbReference>
<dbReference type="InterPro" id="IPR002477">
    <property type="entry name" value="Peptidoglycan-bd-like"/>
</dbReference>
<dbReference type="PROSITE" id="PS51642">
    <property type="entry name" value="HEMOPEXIN_2"/>
    <property type="match status" value="3"/>
</dbReference>
<dbReference type="SUPFAM" id="SSF50923">
    <property type="entry name" value="Hemopexin-like domain"/>
    <property type="match status" value="1"/>
</dbReference>
<evidence type="ECO:0000313" key="19">
    <source>
        <dbReference type="Ensembl" id="ENSXCOP00000021838.1"/>
    </source>
</evidence>
<dbReference type="CDD" id="cd00094">
    <property type="entry name" value="HX"/>
    <property type="match status" value="1"/>
</dbReference>
<evidence type="ECO:0000256" key="2">
    <source>
        <dbReference type="ARBA" id="ARBA00022670"/>
    </source>
</evidence>
<evidence type="ECO:0000259" key="18">
    <source>
        <dbReference type="SMART" id="SM00235"/>
    </source>
</evidence>
<evidence type="ECO:0000256" key="7">
    <source>
        <dbReference type="ARBA" id="ARBA00022833"/>
    </source>
</evidence>
<evidence type="ECO:0000256" key="4">
    <source>
        <dbReference type="ARBA" id="ARBA00022729"/>
    </source>
</evidence>
<keyword evidence="2" id="KW-0645">Protease</keyword>
<evidence type="ECO:0000256" key="9">
    <source>
        <dbReference type="ARBA" id="ARBA00023049"/>
    </source>
</evidence>
<protein>
    <submittedName>
        <fullName evidence="19">Matrix metallopeptidase 16b (membrane-inserted)</fullName>
    </submittedName>
</protein>
<dbReference type="InterPro" id="IPR024079">
    <property type="entry name" value="MetalloPept_cat_dom_sf"/>
</dbReference>
<comment type="cofactor">
    <cofactor evidence="13">
        <name>Ca(2+)</name>
        <dbReference type="ChEBI" id="CHEBI:29108"/>
    </cofactor>
    <text evidence="13">Can bind about 5 Ca(2+) ions per subunit.</text>
</comment>
<dbReference type="SUPFAM" id="SSF47090">
    <property type="entry name" value="PGBD-like"/>
    <property type="match status" value="1"/>
</dbReference>
<feature type="binding site" evidence="13">
    <location>
        <position position="196"/>
    </location>
    <ligand>
        <name>Ca(2+)</name>
        <dbReference type="ChEBI" id="CHEBI:29108"/>
        <label>3</label>
    </ligand>
</feature>
<feature type="binding site" evidence="13">
    <location>
        <position position="178"/>
    </location>
    <ligand>
        <name>Ca(2+)</name>
        <dbReference type="ChEBI" id="CHEBI:29108"/>
        <label>2</label>
    </ligand>
</feature>
<feature type="chain" id="PRO_5017211035" evidence="17">
    <location>
        <begin position="35"/>
        <end position="584"/>
    </location>
</feature>
<feature type="binding site" evidence="13">
    <location>
        <position position="195"/>
    </location>
    <ligand>
        <name>Ca(2+)</name>
        <dbReference type="ChEBI" id="CHEBI:29108"/>
        <label>3</label>
    </ligand>
</feature>
<dbReference type="GO" id="GO:0006508">
    <property type="term" value="P:proteolysis"/>
    <property type="evidence" value="ECO:0007669"/>
    <property type="project" value="UniProtKB-KW"/>
</dbReference>
<dbReference type="Gene3D" id="2.110.10.10">
    <property type="entry name" value="Hemopexin-like domain"/>
    <property type="match status" value="1"/>
</dbReference>
<keyword evidence="8 13" id="KW-0106">Calcium</keyword>
<feature type="binding site" evidence="13">
    <location>
        <position position="216"/>
    </location>
    <ligand>
        <name>Zn(2+)</name>
        <dbReference type="ChEBI" id="CHEBI:29105"/>
        <label>1</label>
    </ligand>
</feature>
<feature type="binding site" evidence="13">
    <location>
        <position position="390"/>
    </location>
    <ligand>
        <name>Ca(2+)</name>
        <dbReference type="ChEBI" id="CHEBI:29108"/>
        <label>4</label>
    </ligand>
</feature>
<keyword evidence="7 13" id="KW-0862">Zinc</keyword>
<dbReference type="Proteomes" id="UP000261380">
    <property type="component" value="Unplaced"/>
</dbReference>
<dbReference type="InterPro" id="IPR018487">
    <property type="entry name" value="Hemopexin-like_repeat"/>
</dbReference>
<feature type="repeat" description="Hemopexin" evidence="15">
    <location>
        <begin position="386"/>
        <end position="431"/>
    </location>
</feature>
<dbReference type="GeneTree" id="ENSGT00940000157532"/>
<dbReference type="AlphaFoldDB" id="A0A3B5MC64"/>
<feature type="active site" evidence="12">
    <location>
        <position position="242"/>
    </location>
</feature>
<keyword evidence="20" id="KW-1185">Reference proteome</keyword>
<dbReference type="InterPro" id="IPR001818">
    <property type="entry name" value="Pept_M10_metallopeptidase"/>
</dbReference>
<feature type="binding site" evidence="13">
    <location>
        <position position="251"/>
    </location>
    <ligand>
        <name>Zn(2+)</name>
        <dbReference type="ChEBI" id="CHEBI:29105"/>
        <label>2</label>
        <note>catalytic</note>
    </ligand>
</feature>
<dbReference type="GO" id="GO:0030574">
    <property type="term" value="P:collagen catabolic process"/>
    <property type="evidence" value="ECO:0007669"/>
    <property type="project" value="TreeGrafter"/>
</dbReference>
<dbReference type="InterPro" id="IPR000585">
    <property type="entry name" value="Hemopexin-like_dom"/>
</dbReference>
<feature type="binding site" evidence="13">
    <location>
        <position position="259"/>
    </location>
    <ligand>
        <name>Zn(2+)</name>
        <dbReference type="ChEBI" id="CHEBI:29105"/>
        <label>2</label>
        <note>catalytic</note>
    </ligand>
</feature>
<keyword evidence="4 17" id="KW-0732">Signal</keyword>
<dbReference type="FunFam" id="2.110.10.10:FF:000002">
    <property type="entry name" value="Matrix metallopeptidase 3"/>
    <property type="match status" value="1"/>
</dbReference>
<dbReference type="FunFam" id="3.40.390.10:FF:000005">
    <property type="entry name" value="Matrix metallopeptidase 16"/>
    <property type="match status" value="1"/>
</dbReference>
<dbReference type="SMART" id="SM00235">
    <property type="entry name" value="ZnMc"/>
    <property type="match status" value="1"/>
</dbReference>
<evidence type="ECO:0000256" key="11">
    <source>
        <dbReference type="ARBA" id="ARBA00023157"/>
    </source>
</evidence>
<keyword evidence="9" id="KW-0482">Metalloprotease</keyword>
<dbReference type="Pfam" id="PF00413">
    <property type="entry name" value="Peptidase_M10"/>
    <property type="match status" value="1"/>
</dbReference>
<name>A0A3B5MC64_9TELE</name>
<evidence type="ECO:0000256" key="17">
    <source>
        <dbReference type="SAM" id="SignalP"/>
    </source>
</evidence>
<feature type="binding site" evidence="13">
    <location>
        <position position="245"/>
    </location>
    <ligand>
        <name>Zn(2+)</name>
        <dbReference type="ChEBI" id="CHEBI:29105"/>
        <label>2</label>
        <note>catalytic</note>
    </ligand>
</feature>
<evidence type="ECO:0000256" key="14">
    <source>
        <dbReference type="PIRSR" id="PIRSR621190-4"/>
    </source>
</evidence>
<evidence type="ECO:0000256" key="10">
    <source>
        <dbReference type="ARBA" id="ARBA00023145"/>
    </source>
</evidence>
<dbReference type="STRING" id="32473.ENSXCOP00000021838"/>
<dbReference type="InterPro" id="IPR021158">
    <property type="entry name" value="Pept_M10A_Zn_BS"/>
</dbReference>
<keyword evidence="5" id="KW-0677">Repeat</keyword>
<dbReference type="SUPFAM" id="SSF55486">
    <property type="entry name" value="Metalloproteases ('zincins'), catalytic domain"/>
    <property type="match status" value="1"/>
</dbReference>
<dbReference type="Ensembl" id="ENSXCOT00000022102.1">
    <property type="protein sequence ID" value="ENSXCOP00000021838.1"/>
    <property type="gene ID" value="ENSXCOG00000016311.1"/>
</dbReference>
<reference evidence="19" key="1">
    <citation type="submission" date="2025-08" db="UniProtKB">
        <authorList>
            <consortium name="Ensembl"/>
        </authorList>
    </citation>
    <scope>IDENTIFICATION</scope>
</reference>
<feature type="compositionally biased region" description="Pro residues" evidence="16">
    <location>
        <begin position="289"/>
        <end position="307"/>
    </location>
</feature>
<dbReference type="PROSITE" id="PS00024">
    <property type="entry name" value="HEMOPEXIN"/>
    <property type="match status" value="1"/>
</dbReference>
<dbReference type="GO" id="GO:0005886">
    <property type="term" value="C:plasma membrane"/>
    <property type="evidence" value="ECO:0007669"/>
    <property type="project" value="TreeGrafter"/>
</dbReference>
<feature type="binding site" evidence="13">
    <location>
        <position position="214"/>
    </location>
    <ligand>
        <name>Ca(2+)</name>
        <dbReference type="ChEBI" id="CHEBI:29108"/>
        <label>2</label>
    </ligand>
</feature>
<evidence type="ECO:0000256" key="3">
    <source>
        <dbReference type="ARBA" id="ARBA00022723"/>
    </source>
</evidence>
<accession>A0A3B5MC64</accession>
<feature type="binding site" evidence="13">
    <location>
        <position position="190"/>
    </location>
    <ligand>
        <name>Zn(2+)</name>
        <dbReference type="ChEBI" id="CHEBI:29105"/>
        <label>1</label>
    </ligand>
</feature>
<dbReference type="PRINTS" id="PR00138">
    <property type="entry name" value="MATRIXIN"/>
</dbReference>
<evidence type="ECO:0000256" key="1">
    <source>
        <dbReference type="ARBA" id="ARBA00010370"/>
    </source>
</evidence>
<evidence type="ECO:0000256" key="6">
    <source>
        <dbReference type="ARBA" id="ARBA00022801"/>
    </source>
</evidence>
<keyword evidence="11" id="KW-1015">Disulfide bond</keyword>
<feature type="region of interest" description="Disordered" evidence="16">
    <location>
        <begin position="280"/>
        <end position="340"/>
    </location>
</feature>
<dbReference type="GO" id="GO:0005615">
    <property type="term" value="C:extracellular space"/>
    <property type="evidence" value="ECO:0007669"/>
    <property type="project" value="TreeGrafter"/>
</dbReference>
<evidence type="ECO:0000256" key="12">
    <source>
        <dbReference type="PIRSR" id="PIRSR621190-1"/>
    </source>
</evidence>
<evidence type="ECO:0000256" key="8">
    <source>
        <dbReference type="ARBA" id="ARBA00022837"/>
    </source>
</evidence>
<feature type="binding site" evidence="13">
    <location>
        <position position="221"/>
    </location>
    <ligand>
        <name>Ca(2+)</name>
        <dbReference type="ChEBI" id="CHEBI:29108"/>
        <label>1</label>
    </ligand>
</feature>
<evidence type="ECO:0000313" key="20">
    <source>
        <dbReference type="Proteomes" id="UP000261380"/>
    </source>
</evidence>
<dbReference type="GO" id="GO:0004222">
    <property type="term" value="F:metalloendopeptidase activity"/>
    <property type="evidence" value="ECO:0007669"/>
    <property type="project" value="InterPro"/>
</dbReference>
<dbReference type="Gene3D" id="3.40.390.10">
    <property type="entry name" value="Collagenase (Catalytic Domain)"/>
    <property type="match status" value="1"/>
</dbReference>
<dbReference type="GO" id="GO:0030198">
    <property type="term" value="P:extracellular matrix organization"/>
    <property type="evidence" value="ECO:0007669"/>
    <property type="project" value="TreeGrafter"/>
</dbReference>
<dbReference type="Pfam" id="PF00045">
    <property type="entry name" value="Hemopexin"/>
    <property type="match status" value="3"/>
</dbReference>
<feature type="binding site" evidence="13">
    <location>
        <position position="241"/>
    </location>
    <ligand>
        <name>Zn(2+)</name>
        <dbReference type="ChEBI" id="CHEBI:29105"/>
        <label>2</label>
        <note>catalytic</note>
    </ligand>
</feature>
<dbReference type="PROSITE" id="PS00546">
    <property type="entry name" value="CYSTEINE_SWITCH"/>
    <property type="match status" value="1"/>
</dbReference>
<proteinExistence type="inferred from homology"/>
<comment type="similarity">
    <text evidence="1">Belongs to the peptidase M10A family.</text>
</comment>
<dbReference type="SMART" id="SM00120">
    <property type="entry name" value="HX"/>
    <property type="match status" value="3"/>
</dbReference>
<feature type="binding site" evidence="13">
    <location>
        <position position="203"/>
    </location>
    <ligand>
        <name>Zn(2+)</name>
        <dbReference type="ChEBI" id="CHEBI:29105"/>
        <label>1</label>
    </ligand>
</feature>
<feature type="binding site" description="in inhibited form" evidence="13">
    <location>
        <position position="98"/>
    </location>
    <ligand>
        <name>Zn(2+)</name>
        <dbReference type="ChEBI" id="CHEBI:29105"/>
        <label>2</label>
        <note>catalytic</note>
    </ligand>
</feature>